<accession>A0AAV0FJV7</accession>
<sequence length="158" mass="18277">MTLMFSNGERTKKECSQFYRRRRSKCYQCRCQLSTVAVEQEFSQAGNVLTDYRTRLRVQSLDTLPQLVKGQRRTQEVCIAPDRQFMEETTTDAGEDSDRFLANAFEINIHLSFKNFLNSQLYFIFKINGFNAPNPLVKYKIDALALCDLKNASNPPVL</sequence>
<reference evidence="1" key="1">
    <citation type="submission" date="2022-07" db="EMBL/GenBank/DDBJ databases">
        <authorList>
            <person name="Macas J."/>
            <person name="Novak P."/>
            <person name="Neumann P."/>
        </authorList>
    </citation>
    <scope>NUCLEOTIDE SEQUENCE</scope>
</reference>
<gene>
    <name evidence="1" type="ORF">CEPIT_LOCUS34628</name>
</gene>
<dbReference type="EMBL" id="CAMAPF010000990">
    <property type="protein sequence ID" value="CAH9135587.1"/>
    <property type="molecule type" value="Genomic_DNA"/>
</dbReference>
<dbReference type="AlphaFoldDB" id="A0AAV0FJV7"/>
<name>A0AAV0FJV7_9ASTE</name>
<comment type="caution">
    <text evidence="1">The sequence shown here is derived from an EMBL/GenBank/DDBJ whole genome shotgun (WGS) entry which is preliminary data.</text>
</comment>
<evidence type="ECO:0000313" key="2">
    <source>
        <dbReference type="Proteomes" id="UP001152523"/>
    </source>
</evidence>
<organism evidence="1 2">
    <name type="scientific">Cuscuta epithymum</name>
    <dbReference type="NCBI Taxonomy" id="186058"/>
    <lineage>
        <taxon>Eukaryota</taxon>
        <taxon>Viridiplantae</taxon>
        <taxon>Streptophyta</taxon>
        <taxon>Embryophyta</taxon>
        <taxon>Tracheophyta</taxon>
        <taxon>Spermatophyta</taxon>
        <taxon>Magnoliopsida</taxon>
        <taxon>eudicotyledons</taxon>
        <taxon>Gunneridae</taxon>
        <taxon>Pentapetalae</taxon>
        <taxon>asterids</taxon>
        <taxon>lamiids</taxon>
        <taxon>Solanales</taxon>
        <taxon>Convolvulaceae</taxon>
        <taxon>Cuscuteae</taxon>
        <taxon>Cuscuta</taxon>
        <taxon>Cuscuta subgen. Cuscuta</taxon>
    </lineage>
</organism>
<keyword evidence="2" id="KW-1185">Reference proteome</keyword>
<evidence type="ECO:0000313" key="1">
    <source>
        <dbReference type="EMBL" id="CAH9135587.1"/>
    </source>
</evidence>
<evidence type="ECO:0008006" key="3">
    <source>
        <dbReference type="Google" id="ProtNLM"/>
    </source>
</evidence>
<proteinExistence type="predicted"/>
<protein>
    <recommendedName>
        <fullName evidence="3">HAT C-terminal dimerisation domain-containing protein</fullName>
    </recommendedName>
</protein>
<dbReference type="Proteomes" id="UP001152523">
    <property type="component" value="Unassembled WGS sequence"/>
</dbReference>